<sequence length="357" mass="40199">MTTERKIRELLNKEAETMECPPAISKRIEQSYFQYLQRKRSERTMKKRLIGGIVAAVILIPTAAFAAPPLIEMLTRTPMTAEQVKVDEVGKATLEKLYSAFPETKSFEIIDASNLGGDPATSTKRKAIQTSIVLQEKGGTGKKITLHTNGITGEIEHVIQENWEPKEKPLIALPDQEIKAKVDYLIDKMYGSIEEYEFAMEQMENPNQKTYILNYTKKGSEELIYQVFVQGNRIDVTLYGGEPTPSNLIKVEGFFNRDGKPDTFADSFLNDEKLFALLQISPTELKQELSKGKSVVEVAASKNVSRQQLIDVIAKTQVDRELEGAVISEQQLSQMLKGIEPKVIYVIEHKSETPLKK</sequence>
<evidence type="ECO:0000313" key="2">
    <source>
        <dbReference type="EMBL" id="WNC15832.1"/>
    </source>
</evidence>
<accession>A0ABY9T6V3</accession>
<name>A0ABY9T6V3_BREBE</name>
<dbReference type="Proteomes" id="UP001256827">
    <property type="component" value="Chromosome"/>
</dbReference>
<keyword evidence="1" id="KW-0812">Transmembrane</keyword>
<proteinExistence type="predicted"/>
<feature type="transmembrane region" description="Helical" evidence="1">
    <location>
        <begin position="49"/>
        <end position="71"/>
    </location>
</feature>
<dbReference type="RefSeq" id="WP_310769952.1">
    <property type="nucleotide sequence ID" value="NZ_CP134050.1"/>
</dbReference>
<keyword evidence="1" id="KW-1133">Transmembrane helix</keyword>
<organism evidence="2 3">
    <name type="scientific">Brevibacillus brevis</name>
    <name type="common">Bacillus brevis</name>
    <dbReference type="NCBI Taxonomy" id="1393"/>
    <lineage>
        <taxon>Bacteria</taxon>
        <taxon>Bacillati</taxon>
        <taxon>Bacillota</taxon>
        <taxon>Bacilli</taxon>
        <taxon>Bacillales</taxon>
        <taxon>Paenibacillaceae</taxon>
        <taxon>Brevibacillus</taxon>
    </lineage>
</organism>
<reference evidence="2 3" key="1">
    <citation type="submission" date="2023-09" db="EMBL/GenBank/DDBJ databases">
        <title>Complete Genome and Methylome dissection of Bacillus brevis NEB573 original source of BbsI restriction endonuclease.</title>
        <authorList>
            <person name="Fomenkov A."/>
            <person name="Roberts R.D."/>
        </authorList>
    </citation>
    <scope>NUCLEOTIDE SEQUENCE [LARGE SCALE GENOMIC DNA]</scope>
    <source>
        <strain evidence="2 3">NEB573</strain>
    </source>
</reference>
<gene>
    <name evidence="2" type="ORF">RGB73_05730</name>
</gene>
<dbReference type="EMBL" id="CP134050">
    <property type="protein sequence ID" value="WNC15832.1"/>
    <property type="molecule type" value="Genomic_DNA"/>
</dbReference>
<protein>
    <recommendedName>
        <fullName evidence="4">DUF4179 domain-containing protein</fullName>
    </recommendedName>
</protein>
<evidence type="ECO:0008006" key="4">
    <source>
        <dbReference type="Google" id="ProtNLM"/>
    </source>
</evidence>
<evidence type="ECO:0000313" key="3">
    <source>
        <dbReference type="Proteomes" id="UP001256827"/>
    </source>
</evidence>
<evidence type="ECO:0000256" key="1">
    <source>
        <dbReference type="SAM" id="Phobius"/>
    </source>
</evidence>
<keyword evidence="3" id="KW-1185">Reference proteome</keyword>
<keyword evidence="1" id="KW-0472">Membrane</keyword>